<feature type="compositionally biased region" description="Basic and acidic residues" evidence="1">
    <location>
        <begin position="16"/>
        <end position="34"/>
    </location>
</feature>
<accession>A0AAX6L9Z4</accession>
<protein>
    <submittedName>
        <fullName evidence="2">Uncharacterized protein</fullName>
    </submittedName>
</protein>
<gene>
    <name evidence="2" type="ORF">OOJ94_00775</name>
</gene>
<reference evidence="2" key="2">
    <citation type="journal article" date="2023" name="Front Nutr">
        <title>Lactiplantibacillus pentosus P2020 protects the hyperuricemia and renal inflammation in mice.</title>
        <authorList>
            <person name="Wang Z."/>
            <person name="Song L."/>
            <person name="Li X."/>
            <person name="Xiao Y."/>
            <person name="Huang Y."/>
            <person name="Zhang Y."/>
            <person name="Li J."/>
            <person name="Li M."/>
            <person name="Ren Z."/>
        </authorList>
    </citation>
    <scope>NUCLEOTIDE SEQUENCE</scope>
    <source>
        <strain evidence="2">P2000</strain>
    </source>
</reference>
<dbReference type="Proteomes" id="UP001151834">
    <property type="component" value="Unassembled WGS sequence"/>
</dbReference>
<evidence type="ECO:0000313" key="2">
    <source>
        <dbReference type="EMBL" id="MDF2311345.1"/>
    </source>
</evidence>
<sequence>MSEHENLYMMCDDSPGEPRTKEEIENDRRLENDPKIQAENREFEKKMKALFGY</sequence>
<evidence type="ECO:0000256" key="1">
    <source>
        <dbReference type="SAM" id="MobiDB-lite"/>
    </source>
</evidence>
<organism evidence="2 3">
    <name type="scientific">Lactiplantibacillus pentosus</name>
    <name type="common">Lactobacillus pentosus</name>
    <dbReference type="NCBI Taxonomy" id="1589"/>
    <lineage>
        <taxon>Bacteria</taxon>
        <taxon>Bacillati</taxon>
        <taxon>Bacillota</taxon>
        <taxon>Bacilli</taxon>
        <taxon>Lactobacillales</taxon>
        <taxon>Lactobacillaceae</taxon>
        <taxon>Lactiplantibacillus</taxon>
    </lineage>
</organism>
<dbReference type="GeneID" id="49395643"/>
<dbReference type="RefSeq" id="WP_156182992.1">
    <property type="nucleotide sequence ID" value="NZ_BJZC01000010.1"/>
</dbReference>
<comment type="caution">
    <text evidence="2">The sequence shown here is derived from an EMBL/GenBank/DDBJ whole genome shotgun (WGS) entry which is preliminary data.</text>
</comment>
<dbReference type="EMBL" id="JAPEQV010000001">
    <property type="protein sequence ID" value="MDF2311345.1"/>
    <property type="molecule type" value="Genomic_DNA"/>
</dbReference>
<reference evidence="2" key="1">
    <citation type="submission" date="2022-11" db="EMBL/GenBank/DDBJ databases">
        <authorList>
            <person name="Wang Z."/>
        </authorList>
    </citation>
    <scope>NUCLEOTIDE SEQUENCE</scope>
    <source>
        <strain evidence="2">P2000</strain>
    </source>
</reference>
<evidence type="ECO:0000313" key="3">
    <source>
        <dbReference type="Proteomes" id="UP001151834"/>
    </source>
</evidence>
<dbReference type="AlphaFoldDB" id="A0AAX6L9Z4"/>
<feature type="region of interest" description="Disordered" evidence="1">
    <location>
        <begin position="1"/>
        <end position="34"/>
    </location>
</feature>
<name>A0AAX6L9Z4_LACPE</name>
<proteinExistence type="predicted"/>